<organism evidence="6 7">
    <name type="scientific">Colletotrichum simmondsii</name>
    <dbReference type="NCBI Taxonomy" id="703756"/>
    <lineage>
        <taxon>Eukaryota</taxon>
        <taxon>Fungi</taxon>
        <taxon>Dikarya</taxon>
        <taxon>Ascomycota</taxon>
        <taxon>Pezizomycotina</taxon>
        <taxon>Sordariomycetes</taxon>
        <taxon>Hypocreomycetidae</taxon>
        <taxon>Glomerellales</taxon>
        <taxon>Glomerellaceae</taxon>
        <taxon>Colletotrichum</taxon>
        <taxon>Colletotrichum acutatum species complex</taxon>
    </lineage>
</organism>
<dbReference type="SUPFAM" id="SSF50978">
    <property type="entry name" value="WD40 repeat-like"/>
    <property type="match status" value="1"/>
</dbReference>
<dbReference type="PROSITE" id="PS50294">
    <property type="entry name" value="WD_REPEATS_REGION"/>
    <property type="match status" value="1"/>
</dbReference>
<gene>
    <name evidence="6" type="ORF">CSIM01_01781</name>
</gene>
<sequence>MQRSGPPPTTANAPFFSSSFFSSSSSKSRPGTSSGEPPEKSQSQPPPQPSPFFPPPLQPQSSGPNVLIKDRKNSFGRKTSFSSPNKSSSLSSSSSKRRANSSSSGGGGNVVVTDRNVPPALPDFALAAAAKITRDADNIQSPASADSFSRMLSRTQTGSTSLAPSDRLQPPPTSATHPNMWQSSESVVLHMQMQEIANKRISTLDYLRKAHEGRVYWFNTILFDKPDLARMPSFESRKLARRATNYLLLGLSLPTIVDLYANTPIEFLRSLNNLLQEFESFQQLHSEGGTSTSSLSRARLPSMFRRQGGKSRRSTSGANDIGYPLDSDSANGGSYGGIGGSSSASASVMSFASSDNDLLPGEVYTHLLTPSLPFEPDFYETFATLCEVLIDVYTKVLSLVPTPRETTAPVAELFAKADAKVRKIIVQGVVKEFEDSSRSHIKTEVANIGKVLDRQHTDNMSGLFGAASSASSSNTVGDLKQDVALNNPPEDSISDLAFSPAQNQTSDFLAVSSWDKKVRIYEIAPNGQSEGRHAYEHDGPVLGCDWSKDGTKVLSGGADKAVKLCDLGSQQTIKIGEHDQPVKSVRFFESSGTPMAVSGSWDKTVKYWDMRSPTPAASLACQERVYTIDVRNDLLVIGTADRYINVVDLKNPTKFYKTLQSPLKWQTRVVSCFADAAGFAIGSIEGRCAIQYVEDKDATSNFSFKCHRDPPANNVTNVYAVNDISFHPVHGTFSTAGSDGTFHFWDKDAKHRLKGYPQVGGSITATTFNKTGSIFAYGISYDWAKGFQHNTQAYPTKVMLHPVQADECKPRPTMKKR</sequence>
<keyword evidence="2 4" id="KW-0853">WD repeat</keyword>
<dbReference type="Pfam" id="PF00400">
    <property type="entry name" value="WD40"/>
    <property type="match status" value="4"/>
</dbReference>
<dbReference type="Proteomes" id="UP000070328">
    <property type="component" value="Unassembled WGS sequence"/>
</dbReference>
<evidence type="ECO:0000313" key="6">
    <source>
        <dbReference type="EMBL" id="KXH43027.1"/>
    </source>
</evidence>
<evidence type="ECO:0000313" key="7">
    <source>
        <dbReference type="Proteomes" id="UP000070328"/>
    </source>
</evidence>
<comment type="caution">
    <text evidence="6">The sequence shown here is derived from an EMBL/GenBank/DDBJ whole genome shotgun (WGS) entry which is preliminary data.</text>
</comment>
<feature type="compositionally biased region" description="Polar residues" evidence="5">
    <location>
        <begin position="140"/>
        <end position="163"/>
    </location>
</feature>
<dbReference type="AlphaFoldDB" id="A0A135T4I5"/>
<feature type="compositionally biased region" description="Pro residues" evidence="5">
    <location>
        <begin position="44"/>
        <end position="58"/>
    </location>
</feature>
<feature type="compositionally biased region" description="Low complexity" evidence="5">
    <location>
        <begin position="15"/>
        <end position="43"/>
    </location>
</feature>
<name>A0A135T4I5_9PEZI</name>
<feature type="repeat" description="WD" evidence="4">
    <location>
        <begin position="575"/>
        <end position="618"/>
    </location>
</feature>
<dbReference type="InterPro" id="IPR036322">
    <property type="entry name" value="WD40_repeat_dom_sf"/>
</dbReference>
<evidence type="ECO:0000256" key="2">
    <source>
        <dbReference type="ARBA" id="ARBA00022574"/>
    </source>
</evidence>
<comment type="similarity">
    <text evidence="1">Belongs to the WD repeat rae1 family.</text>
</comment>
<evidence type="ECO:0000256" key="5">
    <source>
        <dbReference type="SAM" id="MobiDB-lite"/>
    </source>
</evidence>
<feature type="repeat" description="WD" evidence="4">
    <location>
        <begin position="534"/>
        <end position="575"/>
    </location>
</feature>
<dbReference type="FunFam" id="2.130.10.10:FF:000190">
    <property type="entry name" value="Nuclear pore complex subunit"/>
    <property type="match status" value="1"/>
</dbReference>
<protein>
    <submittedName>
        <fullName evidence="6">WD domain-containing protein</fullName>
    </submittedName>
</protein>
<feature type="compositionally biased region" description="Low complexity" evidence="5">
    <location>
        <begin position="77"/>
        <end position="94"/>
    </location>
</feature>
<dbReference type="PANTHER" id="PTHR10971">
    <property type="entry name" value="MRNA EXPORT FACTOR AND BUB3"/>
    <property type="match status" value="1"/>
</dbReference>
<feature type="region of interest" description="Disordered" evidence="5">
    <location>
        <begin position="1"/>
        <end position="115"/>
    </location>
</feature>
<dbReference type="EMBL" id="JFBX01000289">
    <property type="protein sequence ID" value="KXH43027.1"/>
    <property type="molecule type" value="Genomic_DNA"/>
</dbReference>
<dbReference type="OrthoDB" id="256303at2759"/>
<dbReference type="InterPro" id="IPR001680">
    <property type="entry name" value="WD40_rpt"/>
</dbReference>
<dbReference type="PROSITE" id="PS50082">
    <property type="entry name" value="WD_REPEATS_2"/>
    <property type="match status" value="2"/>
</dbReference>
<keyword evidence="7" id="KW-1185">Reference proteome</keyword>
<reference evidence="6 7" key="1">
    <citation type="submission" date="2014-02" db="EMBL/GenBank/DDBJ databases">
        <title>The genome sequence of Colletotrichum simmondsii CBS122122.</title>
        <authorList>
            <person name="Baroncelli R."/>
            <person name="Thon M.R."/>
        </authorList>
    </citation>
    <scope>NUCLEOTIDE SEQUENCE [LARGE SCALE GENOMIC DNA]</scope>
    <source>
        <strain evidence="6 7">CBS122122</strain>
    </source>
</reference>
<dbReference type="Gene3D" id="2.130.10.10">
    <property type="entry name" value="YVTN repeat-like/Quinoprotein amine dehydrogenase"/>
    <property type="match status" value="1"/>
</dbReference>
<evidence type="ECO:0000256" key="4">
    <source>
        <dbReference type="PROSITE-ProRule" id="PRU00221"/>
    </source>
</evidence>
<evidence type="ECO:0000256" key="3">
    <source>
        <dbReference type="ARBA" id="ARBA00022737"/>
    </source>
</evidence>
<keyword evidence="3" id="KW-0677">Repeat</keyword>
<proteinExistence type="inferred from homology"/>
<dbReference type="SMART" id="SM00320">
    <property type="entry name" value="WD40"/>
    <property type="match status" value="5"/>
</dbReference>
<feature type="region of interest" description="Disordered" evidence="5">
    <location>
        <begin position="140"/>
        <end position="179"/>
    </location>
</feature>
<accession>A0A135T4I5</accession>
<dbReference type="InterPro" id="IPR015943">
    <property type="entry name" value="WD40/YVTN_repeat-like_dom_sf"/>
</dbReference>
<evidence type="ECO:0000256" key="1">
    <source>
        <dbReference type="ARBA" id="ARBA00007830"/>
    </source>
</evidence>